<dbReference type="EMBL" id="BTGU01000043">
    <property type="protein sequence ID" value="GMN52731.1"/>
    <property type="molecule type" value="Genomic_DNA"/>
</dbReference>
<reference evidence="2" key="1">
    <citation type="submission" date="2023-07" db="EMBL/GenBank/DDBJ databases">
        <title>draft genome sequence of fig (Ficus carica).</title>
        <authorList>
            <person name="Takahashi T."/>
            <person name="Nishimura K."/>
        </authorList>
    </citation>
    <scope>NUCLEOTIDE SEQUENCE</scope>
</reference>
<feature type="compositionally biased region" description="Low complexity" evidence="1">
    <location>
        <begin position="170"/>
        <end position="181"/>
    </location>
</feature>
<keyword evidence="3" id="KW-1185">Reference proteome</keyword>
<feature type="compositionally biased region" description="Basic and acidic residues" evidence="1">
    <location>
        <begin position="134"/>
        <end position="158"/>
    </location>
</feature>
<comment type="caution">
    <text evidence="2">The sequence shown here is derived from an EMBL/GenBank/DDBJ whole genome shotgun (WGS) entry which is preliminary data.</text>
</comment>
<feature type="compositionally biased region" description="Polar residues" evidence="1">
    <location>
        <begin position="182"/>
        <end position="196"/>
    </location>
</feature>
<dbReference type="Proteomes" id="UP001187192">
    <property type="component" value="Unassembled WGS sequence"/>
</dbReference>
<protein>
    <submittedName>
        <fullName evidence="2">Uncharacterized protein</fullName>
    </submittedName>
</protein>
<evidence type="ECO:0000256" key="1">
    <source>
        <dbReference type="SAM" id="MobiDB-lite"/>
    </source>
</evidence>
<accession>A0AA88AZ53</accession>
<sequence length="244" mass="26817">MNDTESPPLARLVSLPAGQTSLHTTATVSDPILGNTVIVDSLTTQETPSVQKNSYAVILQNLNDSSPDLSTSAALVKKRRFCFNSHHIRECVSKMWQEGRNGSSAQVQQTKNQQRDKQIMEENVQSADTQKPTSEQESHDKDKEKERTVDVNEKKKMENTPTPAKSPMVSSSSNGSSSSSGQQRHSTPVSTPFFNMPNITDLSIRNIAIDLPFSLLNKSVSAGVEEVNKVTTVSWADQAENEEQ</sequence>
<evidence type="ECO:0000313" key="3">
    <source>
        <dbReference type="Proteomes" id="UP001187192"/>
    </source>
</evidence>
<evidence type="ECO:0000313" key="2">
    <source>
        <dbReference type="EMBL" id="GMN52731.1"/>
    </source>
</evidence>
<organism evidence="2 3">
    <name type="scientific">Ficus carica</name>
    <name type="common">Common fig</name>
    <dbReference type="NCBI Taxonomy" id="3494"/>
    <lineage>
        <taxon>Eukaryota</taxon>
        <taxon>Viridiplantae</taxon>
        <taxon>Streptophyta</taxon>
        <taxon>Embryophyta</taxon>
        <taxon>Tracheophyta</taxon>
        <taxon>Spermatophyta</taxon>
        <taxon>Magnoliopsida</taxon>
        <taxon>eudicotyledons</taxon>
        <taxon>Gunneridae</taxon>
        <taxon>Pentapetalae</taxon>
        <taxon>rosids</taxon>
        <taxon>fabids</taxon>
        <taxon>Rosales</taxon>
        <taxon>Moraceae</taxon>
        <taxon>Ficeae</taxon>
        <taxon>Ficus</taxon>
    </lineage>
</organism>
<name>A0AA88AZ53_FICCA</name>
<dbReference type="AlphaFoldDB" id="A0AA88AZ53"/>
<feature type="compositionally biased region" description="Polar residues" evidence="1">
    <location>
        <begin position="100"/>
        <end position="112"/>
    </location>
</feature>
<feature type="region of interest" description="Disordered" evidence="1">
    <location>
        <begin position="97"/>
        <end position="196"/>
    </location>
</feature>
<feature type="compositionally biased region" description="Polar residues" evidence="1">
    <location>
        <begin position="123"/>
        <end position="133"/>
    </location>
</feature>
<proteinExistence type="predicted"/>
<gene>
    <name evidence="2" type="ORF">TIFTF001_021875</name>
</gene>